<dbReference type="PROSITE" id="PS50043">
    <property type="entry name" value="HTH_LUXR_2"/>
    <property type="match status" value="1"/>
</dbReference>
<dbReference type="InterPro" id="IPR011006">
    <property type="entry name" value="CheY-like_superfamily"/>
</dbReference>
<evidence type="ECO:0000313" key="3">
    <source>
        <dbReference type="EMBL" id="GGC55465.1"/>
    </source>
</evidence>
<name>A0A916U1C5_9HYPH</name>
<evidence type="ECO:0000313" key="4">
    <source>
        <dbReference type="Proteomes" id="UP000637002"/>
    </source>
</evidence>
<dbReference type="SMART" id="SM00421">
    <property type="entry name" value="HTH_LUXR"/>
    <property type="match status" value="1"/>
</dbReference>
<dbReference type="GO" id="GO:0003677">
    <property type="term" value="F:DNA binding"/>
    <property type="evidence" value="ECO:0007669"/>
    <property type="project" value="InterPro"/>
</dbReference>
<reference evidence="3" key="2">
    <citation type="submission" date="2020-09" db="EMBL/GenBank/DDBJ databases">
        <authorList>
            <person name="Sun Q."/>
            <person name="Zhou Y."/>
        </authorList>
    </citation>
    <scope>NUCLEOTIDE SEQUENCE</scope>
    <source>
        <strain evidence="3">CGMCC 1.12919</strain>
    </source>
</reference>
<dbReference type="Pfam" id="PF00196">
    <property type="entry name" value="GerE"/>
    <property type="match status" value="1"/>
</dbReference>
<dbReference type="PANTHER" id="PTHR45566">
    <property type="entry name" value="HTH-TYPE TRANSCRIPTIONAL REGULATOR YHJB-RELATED"/>
    <property type="match status" value="1"/>
</dbReference>
<feature type="domain" description="HTH luxR-type" evidence="2">
    <location>
        <begin position="121"/>
        <end position="186"/>
    </location>
</feature>
<dbReference type="Proteomes" id="UP000637002">
    <property type="component" value="Unassembled WGS sequence"/>
</dbReference>
<dbReference type="SUPFAM" id="SSF46894">
    <property type="entry name" value="C-terminal effector domain of the bipartite response regulators"/>
    <property type="match status" value="1"/>
</dbReference>
<dbReference type="AlphaFoldDB" id="A0A916U1C5"/>
<dbReference type="SUPFAM" id="SSF52172">
    <property type="entry name" value="CheY-like"/>
    <property type="match status" value="1"/>
</dbReference>
<dbReference type="GO" id="GO:0006355">
    <property type="term" value="P:regulation of DNA-templated transcription"/>
    <property type="evidence" value="ECO:0007669"/>
    <property type="project" value="InterPro"/>
</dbReference>
<dbReference type="InterPro" id="IPR016032">
    <property type="entry name" value="Sig_transdc_resp-reg_C-effctor"/>
</dbReference>
<accession>A0A916U1C5</accession>
<dbReference type="CDD" id="cd06170">
    <property type="entry name" value="LuxR_C_like"/>
    <property type="match status" value="1"/>
</dbReference>
<feature type="region of interest" description="Disordered" evidence="1">
    <location>
        <begin position="192"/>
        <end position="214"/>
    </location>
</feature>
<comment type="caution">
    <text evidence="3">The sequence shown here is derived from an EMBL/GenBank/DDBJ whole genome shotgun (WGS) entry which is preliminary data.</text>
</comment>
<reference evidence="3" key="1">
    <citation type="journal article" date="2014" name="Int. J. Syst. Evol. Microbiol.">
        <title>Complete genome sequence of Corynebacterium casei LMG S-19264T (=DSM 44701T), isolated from a smear-ripened cheese.</title>
        <authorList>
            <consortium name="US DOE Joint Genome Institute (JGI-PGF)"/>
            <person name="Walter F."/>
            <person name="Albersmeier A."/>
            <person name="Kalinowski J."/>
            <person name="Ruckert C."/>
        </authorList>
    </citation>
    <scope>NUCLEOTIDE SEQUENCE</scope>
    <source>
        <strain evidence="3">CGMCC 1.12919</strain>
    </source>
</reference>
<sequence length="214" mass="22600">MDAKGREVVGFPNLSAWLKSALSKQTSLIVLLDQPYNTYDLARSIKLIRSVEGPPRIAAITREKSREAASAALAIGVSGYISDHTDVSNVAIELEFVAAGGTFVSPDISLAAESRSSRAAHAPEQKALTPQELLIISKLASGKSNNGIAIELNISPATVKVHIRNIMKKLGTKNRTEVAILANEIIGASVTRASDGGYGEPRPEPSSIDPVACT</sequence>
<dbReference type="InterPro" id="IPR000792">
    <property type="entry name" value="Tscrpt_reg_LuxR_C"/>
</dbReference>
<proteinExistence type="predicted"/>
<dbReference type="PROSITE" id="PS00622">
    <property type="entry name" value="HTH_LUXR_1"/>
    <property type="match status" value="1"/>
</dbReference>
<dbReference type="PANTHER" id="PTHR45566:SF1">
    <property type="entry name" value="HTH-TYPE TRANSCRIPTIONAL REGULATOR YHJB-RELATED"/>
    <property type="match status" value="1"/>
</dbReference>
<evidence type="ECO:0000259" key="2">
    <source>
        <dbReference type="PROSITE" id="PS50043"/>
    </source>
</evidence>
<dbReference type="InterPro" id="IPR051015">
    <property type="entry name" value="EvgA-like"/>
</dbReference>
<dbReference type="Gene3D" id="3.40.50.2300">
    <property type="match status" value="1"/>
</dbReference>
<evidence type="ECO:0000256" key="1">
    <source>
        <dbReference type="SAM" id="MobiDB-lite"/>
    </source>
</evidence>
<dbReference type="EMBL" id="BMGG01000002">
    <property type="protein sequence ID" value="GGC55465.1"/>
    <property type="molecule type" value="Genomic_DNA"/>
</dbReference>
<keyword evidence="4" id="KW-1185">Reference proteome</keyword>
<protein>
    <recommendedName>
        <fullName evidence="2">HTH luxR-type domain-containing protein</fullName>
    </recommendedName>
</protein>
<organism evidence="3 4">
    <name type="scientific">Chelatococcus reniformis</name>
    <dbReference type="NCBI Taxonomy" id="1494448"/>
    <lineage>
        <taxon>Bacteria</taxon>
        <taxon>Pseudomonadati</taxon>
        <taxon>Pseudomonadota</taxon>
        <taxon>Alphaproteobacteria</taxon>
        <taxon>Hyphomicrobiales</taxon>
        <taxon>Chelatococcaceae</taxon>
        <taxon>Chelatococcus</taxon>
    </lineage>
</organism>
<dbReference type="PRINTS" id="PR00038">
    <property type="entry name" value="HTHLUXR"/>
</dbReference>
<gene>
    <name evidence="3" type="ORF">GCM10010994_12910</name>
</gene>